<feature type="transmembrane region" description="Helical" evidence="8">
    <location>
        <begin position="73"/>
        <end position="91"/>
    </location>
</feature>
<dbReference type="KEGG" id="hli:HLI_03015"/>
<feature type="transmembrane region" description="Helical" evidence="8">
    <location>
        <begin position="232"/>
        <end position="248"/>
    </location>
</feature>
<evidence type="ECO:0000256" key="2">
    <source>
        <dbReference type="ARBA" id="ARBA00009142"/>
    </source>
</evidence>
<evidence type="ECO:0000256" key="7">
    <source>
        <dbReference type="ARBA" id="ARBA00023136"/>
    </source>
</evidence>
<keyword evidence="4 8" id="KW-1003">Cell membrane</keyword>
<comment type="subcellular location">
    <subcellularLocation>
        <location evidence="1 8">Cell membrane</location>
        <topology evidence="1 8">Multi-pass membrane protein</topology>
    </subcellularLocation>
</comment>
<dbReference type="InterPro" id="IPR052017">
    <property type="entry name" value="TSUP"/>
</dbReference>
<keyword evidence="7 8" id="KW-0472">Membrane</keyword>
<dbReference type="PANTHER" id="PTHR30269:SF37">
    <property type="entry name" value="MEMBRANE TRANSPORTER PROTEIN"/>
    <property type="match status" value="1"/>
</dbReference>
<evidence type="ECO:0000256" key="8">
    <source>
        <dbReference type="RuleBase" id="RU363041"/>
    </source>
</evidence>
<keyword evidence="6 8" id="KW-1133">Transmembrane helix</keyword>
<keyword evidence="5 8" id="KW-0812">Transmembrane</keyword>
<feature type="transmembrane region" description="Helical" evidence="8">
    <location>
        <begin position="200"/>
        <end position="220"/>
    </location>
</feature>
<feature type="transmembrane region" description="Helical" evidence="8">
    <location>
        <begin position="42"/>
        <end position="61"/>
    </location>
</feature>
<dbReference type="PANTHER" id="PTHR30269">
    <property type="entry name" value="TRANSMEMBRANE PROTEIN YFCA"/>
    <property type="match status" value="1"/>
</dbReference>
<evidence type="ECO:0000256" key="1">
    <source>
        <dbReference type="ARBA" id="ARBA00004651"/>
    </source>
</evidence>
<evidence type="ECO:0000256" key="3">
    <source>
        <dbReference type="ARBA" id="ARBA00022448"/>
    </source>
</evidence>
<evidence type="ECO:0000256" key="5">
    <source>
        <dbReference type="ARBA" id="ARBA00022692"/>
    </source>
</evidence>
<dbReference type="RefSeq" id="WP_128523009.1">
    <property type="nucleotide sequence ID" value="NZ_CP026118.1"/>
</dbReference>
<evidence type="ECO:0000256" key="6">
    <source>
        <dbReference type="ARBA" id="ARBA00022989"/>
    </source>
</evidence>
<sequence length="249" mass="27059">MTTTLIILVIAAVFVGALMRSTFGFGEAVISMPLLALLPIELHTAISLIGLAGLTVAVFTVSTSWQYVDRAILIRLAIMTLIGIPAGLLLVKFASGLFISIGLGLFLIVYGCYSIAKPMLTEKNQRQLLNEPFWAIPFGFAAGMLGSAYNFNGVPVVVYGTMRRWEPARFRGMLQAHFLISGLLVVIGQAIGGLWTKDLFLLFGLSLPAIVIATLLGFFIHRRIPSHKFERYVFGLIILLGTVLVVSSV</sequence>
<feature type="transmembrane region" description="Helical" evidence="8">
    <location>
        <begin position="97"/>
        <end position="116"/>
    </location>
</feature>
<reference evidence="9 10" key="1">
    <citation type="submission" date="2018-01" db="EMBL/GenBank/DDBJ databases">
        <title>The whole genome sequencing and assembly of Halobacillus litoralis ERB031 strain.</title>
        <authorList>
            <person name="Lee S.-J."/>
            <person name="Park M.-K."/>
            <person name="Kim J.-Y."/>
            <person name="Lee Y.-J."/>
            <person name="Yi H."/>
            <person name="Bahn Y.-S."/>
            <person name="Kim J.F."/>
            <person name="Lee D.-W."/>
        </authorList>
    </citation>
    <scope>NUCLEOTIDE SEQUENCE [LARGE SCALE GENOMIC DNA]</scope>
    <source>
        <strain evidence="9 10">ERB 031</strain>
    </source>
</reference>
<proteinExistence type="inferred from homology"/>
<name>A0A410M9A1_9BACI</name>
<dbReference type="Pfam" id="PF01925">
    <property type="entry name" value="TauE"/>
    <property type="match status" value="1"/>
</dbReference>
<dbReference type="OrthoDB" id="668749at2"/>
<evidence type="ECO:0000313" key="10">
    <source>
        <dbReference type="Proteomes" id="UP000287756"/>
    </source>
</evidence>
<dbReference type="EMBL" id="CP026118">
    <property type="protein sequence ID" value="QAS51253.1"/>
    <property type="molecule type" value="Genomic_DNA"/>
</dbReference>
<dbReference type="InterPro" id="IPR002781">
    <property type="entry name" value="TM_pro_TauE-like"/>
</dbReference>
<protein>
    <recommendedName>
        <fullName evidence="8">Probable membrane transporter protein</fullName>
    </recommendedName>
</protein>
<organism evidence="9 10">
    <name type="scientific">Halobacillus litoralis</name>
    <dbReference type="NCBI Taxonomy" id="45668"/>
    <lineage>
        <taxon>Bacteria</taxon>
        <taxon>Bacillati</taxon>
        <taxon>Bacillota</taxon>
        <taxon>Bacilli</taxon>
        <taxon>Bacillales</taxon>
        <taxon>Bacillaceae</taxon>
        <taxon>Halobacillus</taxon>
    </lineage>
</organism>
<keyword evidence="3" id="KW-0813">Transport</keyword>
<dbReference type="AlphaFoldDB" id="A0A410M9A1"/>
<gene>
    <name evidence="9" type="ORF">HLI_03015</name>
</gene>
<evidence type="ECO:0000256" key="4">
    <source>
        <dbReference type="ARBA" id="ARBA00022475"/>
    </source>
</evidence>
<evidence type="ECO:0000313" key="9">
    <source>
        <dbReference type="EMBL" id="QAS51253.1"/>
    </source>
</evidence>
<dbReference type="GO" id="GO:0005886">
    <property type="term" value="C:plasma membrane"/>
    <property type="evidence" value="ECO:0007669"/>
    <property type="project" value="UniProtKB-SubCell"/>
</dbReference>
<dbReference type="Proteomes" id="UP000287756">
    <property type="component" value="Chromosome"/>
</dbReference>
<feature type="transmembrane region" description="Helical" evidence="8">
    <location>
        <begin position="172"/>
        <end position="194"/>
    </location>
</feature>
<comment type="similarity">
    <text evidence="2 8">Belongs to the 4-toluene sulfonate uptake permease (TSUP) (TC 2.A.102) family.</text>
</comment>
<accession>A0A410M9A1</accession>